<dbReference type="GO" id="GO:0005762">
    <property type="term" value="C:mitochondrial large ribosomal subunit"/>
    <property type="evidence" value="ECO:0007669"/>
    <property type="project" value="TreeGrafter"/>
</dbReference>
<dbReference type="EMBL" id="KV417482">
    <property type="protein sequence ID" value="KZP33616.1"/>
    <property type="molecule type" value="Genomic_DNA"/>
</dbReference>
<feature type="domain" description="Large ribosomal subunit protein uL6 alpha-beta" evidence="5">
    <location>
        <begin position="118"/>
        <end position="200"/>
    </location>
</feature>
<dbReference type="InterPro" id="IPR020040">
    <property type="entry name" value="Ribosomal_uL6_a/b-dom"/>
</dbReference>
<dbReference type="PANTHER" id="PTHR11655">
    <property type="entry name" value="60S/50S RIBOSOMAL PROTEIN L6/L9"/>
    <property type="match status" value="1"/>
</dbReference>
<evidence type="ECO:0000313" key="6">
    <source>
        <dbReference type="EMBL" id="KZP33616.1"/>
    </source>
</evidence>
<name>A0A166WCI8_9AGAM</name>
<evidence type="ECO:0000256" key="4">
    <source>
        <dbReference type="RuleBase" id="RU003869"/>
    </source>
</evidence>
<evidence type="ECO:0000256" key="3">
    <source>
        <dbReference type="ARBA" id="ARBA00023274"/>
    </source>
</evidence>
<organism evidence="6 7">
    <name type="scientific">Athelia psychrophila</name>
    <dbReference type="NCBI Taxonomy" id="1759441"/>
    <lineage>
        <taxon>Eukaryota</taxon>
        <taxon>Fungi</taxon>
        <taxon>Dikarya</taxon>
        <taxon>Basidiomycota</taxon>
        <taxon>Agaricomycotina</taxon>
        <taxon>Agaricomycetes</taxon>
        <taxon>Agaricomycetidae</taxon>
        <taxon>Atheliales</taxon>
        <taxon>Atheliaceae</taxon>
        <taxon>Athelia</taxon>
    </lineage>
</organism>
<dbReference type="OrthoDB" id="540873at2759"/>
<dbReference type="PROSITE" id="PS00525">
    <property type="entry name" value="RIBOSOMAL_L6_1"/>
    <property type="match status" value="1"/>
</dbReference>
<dbReference type="PRINTS" id="PR00059">
    <property type="entry name" value="RIBOSOMALL6"/>
</dbReference>
<evidence type="ECO:0000256" key="2">
    <source>
        <dbReference type="ARBA" id="ARBA00022980"/>
    </source>
</evidence>
<dbReference type="STRING" id="436010.A0A166WCI8"/>
<accession>A0A166WCI8</accession>
<keyword evidence="2 4" id="KW-0689">Ribosomal protein</keyword>
<dbReference type="InterPro" id="IPR019906">
    <property type="entry name" value="Ribosomal_uL6_bac-type"/>
</dbReference>
<dbReference type="SUPFAM" id="SSF56053">
    <property type="entry name" value="Ribosomal protein L6"/>
    <property type="match status" value="2"/>
</dbReference>
<dbReference type="Gene3D" id="3.90.930.12">
    <property type="entry name" value="Ribosomal protein L6, alpha-beta domain"/>
    <property type="match status" value="2"/>
</dbReference>
<proteinExistence type="inferred from homology"/>
<evidence type="ECO:0000313" key="7">
    <source>
        <dbReference type="Proteomes" id="UP000076532"/>
    </source>
</evidence>
<dbReference type="PIRSF" id="PIRSF002162">
    <property type="entry name" value="Ribosomal_L6"/>
    <property type="match status" value="1"/>
</dbReference>
<evidence type="ECO:0000256" key="1">
    <source>
        <dbReference type="ARBA" id="ARBA00009356"/>
    </source>
</evidence>
<dbReference type="AlphaFoldDB" id="A0A166WCI8"/>
<dbReference type="NCBIfam" id="TIGR03654">
    <property type="entry name" value="L6_bact"/>
    <property type="match status" value="1"/>
</dbReference>
<keyword evidence="7" id="KW-1185">Reference proteome</keyword>
<reference evidence="6 7" key="1">
    <citation type="journal article" date="2016" name="Mol. Biol. Evol.">
        <title>Comparative Genomics of Early-Diverging Mushroom-Forming Fungi Provides Insights into the Origins of Lignocellulose Decay Capabilities.</title>
        <authorList>
            <person name="Nagy L.G."/>
            <person name="Riley R."/>
            <person name="Tritt A."/>
            <person name="Adam C."/>
            <person name="Daum C."/>
            <person name="Floudas D."/>
            <person name="Sun H."/>
            <person name="Yadav J.S."/>
            <person name="Pangilinan J."/>
            <person name="Larsson K.H."/>
            <person name="Matsuura K."/>
            <person name="Barry K."/>
            <person name="Labutti K."/>
            <person name="Kuo R."/>
            <person name="Ohm R.A."/>
            <person name="Bhattacharya S.S."/>
            <person name="Shirouzu T."/>
            <person name="Yoshinaga Y."/>
            <person name="Martin F.M."/>
            <person name="Grigoriev I.V."/>
            <person name="Hibbett D.S."/>
        </authorList>
    </citation>
    <scope>NUCLEOTIDE SEQUENCE [LARGE SCALE GENOMIC DNA]</scope>
    <source>
        <strain evidence="6 7">CBS 109695</strain>
    </source>
</reference>
<dbReference type="Pfam" id="PF00347">
    <property type="entry name" value="Ribosomal_L6"/>
    <property type="match status" value="1"/>
</dbReference>
<dbReference type="Proteomes" id="UP000076532">
    <property type="component" value="Unassembled WGS sequence"/>
</dbReference>
<comment type="similarity">
    <text evidence="1 4">Belongs to the universal ribosomal protein uL6 family.</text>
</comment>
<dbReference type="GO" id="GO:0006412">
    <property type="term" value="P:translation"/>
    <property type="evidence" value="ECO:0007669"/>
    <property type="project" value="InterPro"/>
</dbReference>
<gene>
    <name evidence="6" type="ORF">FIBSPDRAFT_916073</name>
</gene>
<dbReference type="GO" id="GO:0003735">
    <property type="term" value="F:structural constituent of ribosome"/>
    <property type="evidence" value="ECO:0007669"/>
    <property type="project" value="InterPro"/>
</dbReference>
<dbReference type="InterPro" id="IPR000702">
    <property type="entry name" value="Ribosomal_uL6-like"/>
</dbReference>
<dbReference type="GO" id="GO:0019843">
    <property type="term" value="F:rRNA binding"/>
    <property type="evidence" value="ECO:0007669"/>
    <property type="project" value="InterPro"/>
</dbReference>
<protein>
    <submittedName>
        <fullName evidence="6">Ribosomal protein L6</fullName>
    </submittedName>
</protein>
<dbReference type="InterPro" id="IPR002358">
    <property type="entry name" value="Ribosomal_uL6_CS"/>
</dbReference>
<keyword evidence="3 4" id="KW-0687">Ribonucleoprotein</keyword>
<dbReference type="InterPro" id="IPR036789">
    <property type="entry name" value="Ribosomal_uL6-like_a/b-dom_sf"/>
</dbReference>
<evidence type="ECO:0000259" key="5">
    <source>
        <dbReference type="Pfam" id="PF00347"/>
    </source>
</evidence>
<sequence length="215" mass="23892">MLPRPHHILQSARCFSSSAIRPHGFISHMGRKPISVPPSVILTPTPTSMQVKGPLGETSVPLEPFIKLLYPAPETIQITVEDPSLRKQRQMWGLTRALIDNAVIGMTEGFSVNLYLVGVGYRATMEDDPRGTEEGNSGKRLNMKLGFSHSVHQPIPQGITADVPTPTKISLFCTDKQRLGQYAAEIRQWRKPEPYKGKGIFIGNEQIKIKAVKKK</sequence>
<dbReference type="PANTHER" id="PTHR11655:SF14">
    <property type="entry name" value="LARGE RIBOSOMAL SUBUNIT PROTEIN UL6M"/>
    <property type="match status" value="1"/>
</dbReference>